<proteinExistence type="predicted"/>
<name>A0A4S3J7M6_9EURO</name>
<reference evidence="1 2" key="1">
    <citation type="submission" date="2019-03" db="EMBL/GenBank/DDBJ databases">
        <title>The genome sequence of a newly discovered highly antifungal drug resistant Aspergillus species, Aspergillus tanneri NIH 1004.</title>
        <authorList>
            <person name="Mounaud S."/>
            <person name="Singh I."/>
            <person name="Joardar V."/>
            <person name="Pakala S."/>
            <person name="Pakala S."/>
            <person name="Venepally P."/>
            <person name="Hoover J."/>
            <person name="Nierman W."/>
            <person name="Chung J."/>
            <person name="Losada L."/>
        </authorList>
    </citation>
    <scope>NUCLEOTIDE SEQUENCE [LARGE SCALE GENOMIC DNA]</scope>
    <source>
        <strain evidence="1 2">NIH1004</strain>
    </source>
</reference>
<accession>A0A4S3J7M6</accession>
<organism evidence="1 2">
    <name type="scientific">Aspergillus tanneri</name>
    <dbReference type="NCBI Taxonomy" id="1220188"/>
    <lineage>
        <taxon>Eukaryota</taxon>
        <taxon>Fungi</taxon>
        <taxon>Dikarya</taxon>
        <taxon>Ascomycota</taxon>
        <taxon>Pezizomycotina</taxon>
        <taxon>Eurotiomycetes</taxon>
        <taxon>Eurotiomycetidae</taxon>
        <taxon>Eurotiales</taxon>
        <taxon>Aspergillaceae</taxon>
        <taxon>Aspergillus</taxon>
        <taxon>Aspergillus subgen. Circumdati</taxon>
    </lineage>
</organism>
<sequence>MGTKSSIYVPPASFTGATWWKRAKL</sequence>
<comment type="caution">
    <text evidence="1">The sequence shown here is derived from an EMBL/GenBank/DDBJ whole genome shotgun (WGS) entry which is preliminary data.</text>
</comment>
<dbReference type="VEuPathDB" id="FungiDB:EYZ11_011631"/>
<evidence type="ECO:0000313" key="1">
    <source>
        <dbReference type="EMBL" id="THC88921.1"/>
    </source>
</evidence>
<dbReference type="AlphaFoldDB" id="A0A4S3J7M6"/>
<dbReference type="EMBL" id="SOSA01000741">
    <property type="protein sequence ID" value="THC88921.1"/>
    <property type="molecule type" value="Genomic_DNA"/>
</dbReference>
<gene>
    <name evidence="1" type="ORF">EYZ11_011631</name>
</gene>
<keyword evidence="2" id="KW-1185">Reference proteome</keyword>
<protein>
    <submittedName>
        <fullName evidence="1">Uncharacterized protein</fullName>
    </submittedName>
</protein>
<evidence type="ECO:0000313" key="2">
    <source>
        <dbReference type="Proteomes" id="UP000308092"/>
    </source>
</evidence>
<dbReference type="Proteomes" id="UP000308092">
    <property type="component" value="Unassembled WGS sequence"/>
</dbReference>